<keyword evidence="2" id="KW-0121">Carboxypeptidase</keyword>
<name>A0A5C8GJQ7_9BACT</name>
<proteinExistence type="predicted"/>
<evidence type="ECO:0000256" key="1">
    <source>
        <dbReference type="SAM" id="SignalP"/>
    </source>
</evidence>
<dbReference type="AlphaFoldDB" id="A0A5C8GJQ7"/>
<keyword evidence="2" id="KW-0645">Protease</keyword>
<reference evidence="3" key="1">
    <citation type="submission" date="2019-05" db="EMBL/GenBank/DDBJ databases">
        <title>Prevotella brunnea sp. nov., isolated from a wound of a patient.</title>
        <authorList>
            <person name="Buhl M."/>
        </authorList>
    </citation>
    <scope>NUCLEOTIDE SEQUENCE [LARGE SCALE GENOMIC DNA]</scope>
    <source>
        <strain evidence="3">A2672</strain>
    </source>
</reference>
<feature type="chain" id="PRO_5022735450" evidence="1">
    <location>
        <begin position="27"/>
        <end position="853"/>
    </location>
</feature>
<dbReference type="Pfam" id="PF13715">
    <property type="entry name" value="CarbopepD_reg_2"/>
    <property type="match status" value="1"/>
</dbReference>
<evidence type="ECO:0000313" key="3">
    <source>
        <dbReference type="Proteomes" id="UP000321612"/>
    </source>
</evidence>
<accession>A0A5C8GJQ7</accession>
<sequence>MKQMKKSIKTLFTLLLFWTLAFTASAQNLNCIVVDAQTNDNIGFVNAFYSKLGVSTSADSVGNFSISRHNGEILTVSTIGYKPRKIKITNKTPNKLVIRLVSDAKQLEGVVVKAKRRRKYTRKNNPAVELMKRVIAAKEMTHLENHDYYQYTKYQKITMALNNLTPEDMERGVFEKAPWLKDQVELCPYNDKLILPFSIDETLTQHIYRKSPKNEKDIIKGQTTKGISKLIQTGSIINTMAKDVFKDINLYDDQIAFLQSRFPSPIGSTAISFYHFYIDDTVMVDNDQCIRLQFMPANQQDFGFRGELYILNDSSLHIRKCDMQLPTNTGVNFVDAIRFQQEYTRLPNGDWVLTTDNMIAELQLTDLLRRVIIIRTTGLKDYSFTPIDNHLFKGRAKLFYDPDAKMRNEEFWSQNRTKELTKSEENMESFVSRMGQTKNFKWVMFGIKALVENFVETGSSTAPSKVDIGPINAFISKNYIDGIRLRAAARTTAKLNPHWFGDVYYAYGTKSKRHYYGAKLIYSFNKPEYQPMEFPMRTLSVESYRDIESPSDKFLIHNKDNIFMTFKPMKVEKMYLYDRQLINFTWETDYGLATSFRFSTENNRSMGKLIYEKMDGTIVKNIRNTSFTIGLDYRPGQSYINTKQHRREVNLDAPQYVITHTMGIKNFLGSDFKYNLTELSIYKRFWMGSWGYIDTRVKAGAQWNKVPYHLLIMPPVNTSYFEHQGTFNLMENMEFLNDRYTQFNLAWNLEGKIFNRVPLLKKLKWREYIAFKGMWGHLTDKNNPMLKQNANDPILYRFPEDTRIMSNDPYLELVLGVHNILKCLEVDYIRRLTYTNLPGISTQGIRFGFNLVF</sequence>
<comment type="caution">
    <text evidence="2">The sequence shown here is derived from an EMBL/GenBank/DDBJ whole genome shotgun (WGS) entry which is preliminary data.</text>
</comment>
<feature type="signal peptide" evidence="1">
    <location>
        <begin position="1"/>
        <end position="26"/>
    </location>
</feature>
<organism evidence="2 3">
    <name type="scientific">Prevotella brunnea</name>
    <dbReference type="NCBI Taxonomy" id="2508867"/>
    <lineage>
        <taxon>Bacteria</taxon>
        <taxon>Pseudomonadati</taxon>
        <taxon>Bacteroidota</taxon>
        <taxon>Bacteroidia</taxon>
        <taxon>Bacteroidales</taxon>
        <taxon>Prevotellaceae</taxon>
        <taxon>Prevotella</taxon>
    </lineage>
</organism>
<keyword evidence="2" id="KW-0378">Hydrolase</keyword>
<keyword evidence="3" id="KW-1185">Reference proteome</keyword>
<dbReference type="EMBL" id="SDIK01000036">
    <property type="protein sequence ID" value="TXJ62240.1"/>
    <property type="molecule type" value="Genomic_DNA"/>
</dbReference>
<dbReference type="Pfam" id="PF18939">
    <property type="entry name" value="DUF5686"/>
    <property type="match status" value="1"/>
</dbReference>
<dbReference type="Proteomes" id="UP000321612">
    <property type="component" value="Unassembled WGS sequence"/>
</dbReference>
<keyword evidence="1" id="KW-0732">Signal</keyword>
<dbReference type="GO" id="GO:0004180">
    <property type="term" value="F:carboxypeptidase activity"/>
    <property type="evidence" value="ECO:0007669"/>
    <property type="project" value="UniProtKB-KW"/>
</dbReference>
<dbReference type="InterPro" id="IPR043741">
    <property type="entry name" value="DUF5686"/>
</dbReference>
<protein>
    <submittedName>
        <fullName evidence="2">Carboxypeptidase-like regulatory domain-containing protein</fullName>
    </submittedName>
</protein>
<evidence type="ECO:0000313" key="2">
    <source>
        <dbReference type="EMBL" id="TXJ62240.1"/>
    </source>
</evidence>
<gene>
    <name evidence="2" type="ORF">ETF27_05535</name>
</gene>
<dbReference type="OrthoDB" id="983143at2"/>